<accession>A0A839RV30</accession>
<keyword evidence="2" id="KW-1185">Reference proteome</keyword>
<name>A0A839RV30_9ACTN</name>
<dbReference type="OrthoDB" id="4965902at2"/>
<dbReference type="Proteomes" id="UP000567922">
    <property type="component" value="Unassembled WGS sequence"/>
</dbReference>
<reference evidence="1 2" key="1">
    <citation type="submission" date="2020-08" db="EMBL/GenBank/DDBJ databases">
        <title>Sequencing the genomes of 1000 actinobacteria strains.</title>
        <authorList>
            <person name="Klenk H.-P."/>
        </authorList>
    </citation>
    <scope>NUCLEOTIDE SEQUENCE [LARGE SCALE GENOMIC DNA]</scope>
    <source>
        <strain evidence="1 2">DSM 45258</strain>
    </source>
</reference>
<dbReference type="AlphaFoldDB" id="A0A839RV30"/>
<gene>
    <name evidence="1" type="ORF">FHU29_004573</name>
</gene>
<proteinExistence type="predicted"/>
<protein>
    <submittedName>
        <fullName evidence="1">Uncharacterized protein</fullName>
    </submittedName>
</protein>
<evidence type="ECO:0000313" key="2">
    <source>
        <dbReference type="Proteomes" id="UP000567922"/>
    </source>
</evidence>
<comment type="caution">
    <text evidence="1">The sequence shown here is derived from an EMBL/GenBank/DDBJ whole genome shotgun (WGS) entry which is preliminary data.</text>
</comment>
<sequence length="172" mass="18877">MSSLDDKERELMDVLRNRVHHAFMAARKGGVPHSAFDDAEALAEAMIAALPSSHVFDRLVGPFYDTAGLVRWLGTSRQAIAKRVHAGSLIACQLEDRQWVYPVWQFTSSGALHPGLNDVWKVLRAGADPWTCAVWMCAENEQLGETAVEAIRAGRTSAVLELAHVDAARWGA</sequence>
<evidence type="ECO:0000313" key="1">
    <source>
        <dbReference type="EMBL" id="MBB3040078.1"/>
    </source>
</evidence>
<dbReference type="RefSeq" id="WP_064442237.1">
    <property type="nucleotide sequence ID" value="NZ_BDDI01000021.1"/>
</dbReference>
<organism evidence="1 2">
    <name type="scientific">Hoyosella altamirensis</name>
    <dbReference type="NCBI Taxonomy" id="616997"/>
    <lineage>
        <taxon>Bacteria</taxon>
        <taxon>Bacillati</taxon>
        <taxon>Actinomycetota</taxon>
        <taxon>Actinomycetes</taxon>
        <taxon>Mycobacteriales</taxon>
        <taxon>Hoyosellaceae</taxon>
        <taxon>Hoyosella</taxon>
    </lineage>
</organism>
<dbReference type="EMBL" id="JACHWS010000006">
    <property type="protein sequence ID" value="MBB3040078.1"/>
    <property type="molecule type" value="Genomic_DNA"/>
</dbReference>